<evidence type="ECO:0000313" key="1">
    <source>
        <dbReference type="EMBL" id="BBE18315.1"/>
    </source>
</evidence>
<sequence>MGNNVGKYPITLKSMASNGVCIAEYGQNKEYRFIVAGEDKQIYLFDRDGRLIPKWNFGGSESLVTNPVQHFDIDGKDYLIVSDKQNVYFLDRQGKARDGQPAPFVRSANPLYFINDGNPRLIATDQVGRIHIMDFAGQAQIKEVGKFGSAHRFVAEDLDGNGSPEYIFADDKKLTIFSDDGKKMSEHTFSDEISETPYVFTMGAGITKIGVVIKGENKVYLLDKNGSVMHGFPLEGDTNFILGKFNDSNTWFNLIIGEQDNTLINYRIE</sequence>
<dbReference type="SUPFAM" id="SSF101898">
    <property type="entry name" value="NHL repeat"/>
    <property type="match status" value="1"/>
</dbReference>
<dbReference type="KEGG" id="anf:AQPE_2477"/>
<dbReference type="RefSeq" id="WP_318351234.1">
    <property type="nucleotide sequence ID" value="NZ_AP018694.1"/>
</dbReference>
<dbReference type="EMBL" id="AP018694">
    <property type="protein sequence ID" value="BBE18315.1"/>
    <property type="molecule type" value="Genomic_DNA"/>
</dbReference>
<organism evidence="1 2">
    <name type="scientific">Aquipluma nitroreducens</name>
    <dbReference type="NCBI Taxonomy" id="2010828"/>
    <lineage>
        <taxon>Bacteria</taxon>
        <taxon>Pseudomonadati</taxon>
        <taxon>Bacteroidota</taxon>
        <taxon>Bacteroidia</taxon>
        <taxon>Marinilabiliales</taxon>
        <taxon>Prolixibacteraceae</taxon>
        <taxon>Aquipluma</taxon>
    </lineage>
</organism>
<protein>
    <recommendedName>
        <fullName evidence="3">6-bladed beta-propeller</fullName>
    </recommendedName>
</protein>
<dbReference type="AlphaFoldDB" id="A0A5K7S9Y9"/>
<dbReference type="InterPro" id="IPR011042">
    <property type="entry name" value="6-blade_b-propeller_TolB-like"/>
</dbReference>
<gene>
    <name evidence="1" type="ORF">AQPE_2477</name>
</gene>
<proteinExistence type="predicted"/>
<dbReference type="Gene3D" id="2.120.10.30">
    <property type="entry name" value="TolB, C-terminal domain"/>
    <property type="match status" value="1"/>
</dbReference>
<evidence type="ECO:0008006" key="3">
    <source>
        <dbReference type="Google" id="ProtNLM"/>
    </source>
</evidence>
<dbReference type="Proteomes" id="UP001193389">
    <property type="component" value="Chromosome"/>
</dbReference>
<accession>A0A5K7S9Y9</accession>
<name>A0A5K7S9Y9_9BACT</name>
<keyword evidence="2" id="KW-1185">Reference proteome</keyword>
<reference evidence="1" key="1">
    <citation type="journal article" date="2020" name="Int. J. Syst. Evol. Microbiol.">
        <title>Aquipluma nitroreducens gen. nov. sp. nov., a novel facultatively anaerobic bacterium isolated from a freshwater lake.</title>
        <authorList>
            <person name="Watanabe M."/>
            <person name="Kojima H."/>
            <person name="Fukui M."/>
        </authorList>
    </citation>
    <scope>NUCLEOTIDE SEQUENCE</scope>
    <source>
        <strain evidence="1">MeG22</strain>
    </source>
</reference>
<evidence type="ECO:0000313" key="2">
    <source>
        <dbReference type="Proteomes" id="UP001193389"/>
    </source>
</evidence>